<dbReference type="PANTHER" id="PTHR33420:SF32">
    <property type="entry name" value="FIMBRIAL-LIKE PROTEIN"/>
    <property type="match status" value="1"/>
</dbReference>
<reference evidence="3 4" key="1">
    <citation type="submission" date="2018-08" db="EMBL/GenBank/DDBJ databases">
        <authorList>
            <person name="Lee Y."/>
            <person name="Kakembo D."/>
        </authorList>
    </citation>
    <scope>NUCLEOTIDE SEQUENCE [LARGE SCALE GENOMIC DNA]</scope>
    <source>
        <strain evidence="3 4">JBCS1880</strain>
    </source>
</reference>
<keyword evidence="4" id="KW-1185">Reference proteome</keyword>
<dbReference type="Gene3D" id="2.60.40.1090">
    <property type="entry name" value="Fimbrial-type adhesion domain"/>
    <property type="match status" value="1"/>
</dbReference>
<dbReference type="InterPro" id="IPR036937">
    <property type="entry name" value="Adhesion_dom_fimbrial_sf"/>
</dbReference>
<dbReference type="InterPro" id="IPR008966">
    <property type="entry name" value="Adhesion_dom_sf"/>
</dbReference>
<evidence type="ECO:0000313" key="4">
    <source>
        <dbReference type="Proteomes" id="UP000258127"/>
    </source>
</evidence>
<dbReference type="SUPFAM" id="SSF49401">
    <property type="entry name" value="Bacterial adhesins"/>
    <property type="match status" value="1"/>
</dbReference>
<dbReference type="InterPro" id="IPR050263">
    <property type="entry name" value="Bact_Fimbrial_Adh_Pro"/>
</dbReference>
<keyword evidence="1" id="KW-0732">Signal</keyword>
<feature type="domain" description="Fimbrial-type adhesion" evidence="2">
    <location>
        <begin position="23"/>
        <end position="155"/>
    </location>
</feature>
<dbReference type="Proteomes" id="UP000258127">
    <property type="component" value="Chromosome"/>
</dbReference>
<proteinExistence type="predicted"/>
<evidence type="ECO:0000256" key="1">
    <source>
        <dbReference type="SAM" id="SignalP"/>
    </source>
</evidence>
<evidence type="ECO:0000259" key="2">
    <source>
        <dbReference type="Pfam" id="PF00419"/>
    </source>
</evidence>
<dbReference type="EMBL" id="CP031641">
    <property type="protein sequence ID" value="AXO90721.1"/>
    <property type="molecule type" value="Genomic_DNA"/>
</dbReference>
<dbReference type="AlphaFoldDB" id="A0AAI8PDP3"/>
<accession>A0AAI8PDP3</accession>
<dbReference type="PANTHER" id="PTHR33420">
    <property type="entry name" value="FIMBRIAL SUBUNIT ELFA-RELATED"/>
    <property type="match status" value="1"/>
</dbReference>
<name>A0AAI8PDP3_9PSED</name>
<feature type="signal peptide" evidence="1">
    <location>
        <begin position="1"/>
        <end position="17"/>
    </location>
</feature>
<feature type="chain" id="PRO_5042580295" evidence="1">
    <location>
        <begin position="18"/>
        <end position="156"/>
    </location>
</feature>
<dbReference type="Pfam" id="PF00419">
    <property type="entry name" value="Fimbrial"/>
    <property type="match status" value="1"/>
</dbReference>
<sequence length="156" mass="16315">MNYVLLVLAVLSATVHAADTVNITISGTLTRPPCTMSTASSLTASFGDVQIDKIDETETKTLPIQLRCPAGSSLNVSFAVSEGTHSATIAKTNVANLGVSMLWANNDSTANLQGTAKSFTNLSGSVDMSMKAKLIKLGDLSPGRFTSALVMTINYL</sequence>
<dbReference type="GO" id="GO:0009289">
    <property type="term" value="C:pilus"/>
    <property type="evidence" value="ECO:0007669"/>
    <property type="project" value="InterPro"/>
</dbReference>
<dbReference type="KEGG" id="ppv:NJ69_19150"/>
<evidence type="ECO:0000313" key="3">
    <source>
        <dbReference type="EMBL" id="AXO90721.1"/>
    </source>
</evidence>
<dbReference type="GO" id="GO:0043709">
    <property type="term" value="P:cell adhesion involved in single-species biofilm formation"/>
    <property type="evidence" value="ECO:0007669"/>
    <property type="project" value="TreeGrafter"/>
</dbReference>
<protein>
    <submittedName>
        <fullName evidence="3">Fimbrial protein</fullName>
    </submittedName>
</protein>
<organism evidence="3 4">
    <name type="scientific">Pseudomonas parafulva</name>
    <dbReference type="NCBI Taxonomy" id="157782"/>
    <lineage>
        <taxon>Bacteria</taxon>
        <taxon>Pseudomonadati</taxon>
        <taxon>Pseudomonadota</taxon>
        <taxon>Gammaproteobacteria</taxon>
        <taxon>Pseudomonadales</taxon>
        <taxon>Pseudomonadaceae</taxon>
        <taxon>Pseudomonas</taxon>
    </lineage>
</organism>
<dbReference type="RefSeq" id="WP_039582345.1">
    <property type="nucleotide sequence ID" value="NZ_CP009747.1"/>
</dbReference>
<dbReference type="InterPro" id="IPR000259">
    <property type="entry name" value="Adhesion_dom_fimbrial"/>
</dbReference>
<gene>
    <name evidence="3" type="ORF">DZC75_22950</name>
</gene>